<keyword evidence="4" id="KW-1185">Reference proteome</keyword>
<dbReference type="Gene3D" id="2.60.40.10">
    <property type="entry name" value="Immunoglobulins"/>
    <property type="match status" value="1"/>
</dbReference>
<accession>A0A1A9VQ96</accession>
<dbReference type="STRING" id="7395.A0A1A9VQ96"/>
<evidence type="ECO:0000256" key="1">
    <source>
        <dbReference type="ARBA" id="ARBA00023157"/>
    </source>
</evidence>
<reference evidence="3" key="1">
    <citation type="submission" date="2020-05" db="UniProtKB">
        <authorList>
            <consortium name="EnsemblMetazoa"/>
        </authorList>
    </citation>
    <scope>IDENTIFICATION</scope>
    <source>
        <strain evidence="3">TTRI</strain>
    </source>
</reference>
<proteinExistence type="predicted"/>
<feature type="domain" description="CD80-like immunoglobulin C2-set" evidence="2">
    <location>
        <begin position="77"/>
        <end position="134"/>
    </location>
</feature>
<dbReference type="InterPro" id="IPR013162">
    <property type="entry name" value="CD80_C2-set"/>
</dbReference>
<protein>
    <submittedName>
        <fullName evidence="3">C2-set_2 domain-containing protein</fullName>
    </submittedName>
</protein>
<dbReference type="Proteomes" id="UP000078200">
    <property type="component" value="Unassembled WGS sequence"/>
</dbReference>
<sequence length="254" mass="28415">MVNIIKTVRVHDSQLTNSDATSVTLKGVTRELTGNYQCEVSEDAPLFHTDIRSAHMQVIELPKDDPAMQVDKKVITSNDNFKAVCTIGPSYPPANITWYINGRKVYKTPFQRITHDTYEGSATYSSLEIYPHSQVLQGFFQAVPKYQTSILLLCEVSILHVFHKNVQQRIMLSIGPPTTISPNLLGLEGSKRINGDPDNSALTGNAACMKQNLIMKLCLYALALTVWLGQQYLCQSRGSQLLMTTLRKQQPQQL</sequence>
<keyword evidence="1" id="KW-1015">Disulfide bond</keyword>
<dbReference type="InterPro" id="IPR036179">
    <property type="entry name" value="Ig-like_dom_sf"/>
</dbReference>
<evidence type="ECO:0000313" key="4">
    <source>
        <dbReference type="Proteomes" id="UP000078200"/>
    </source>
</evidence>
<dbReference type="VEuPathDB" id="VectorBase:GAUT044154"/>
<dbReference type="SUPFAM" id="SSF48726">
    <property type="entry name" value="Immunoglobulin"/>
    <property type="match status" value="1"/>
</dbReference>
<dbReference type="EnsemblMetazoa" id="GAUT044154-RA">
    <property type="protein sequence ID" value="GAUT044154-PA"/>
    <property type="gene ID" value="GAUT044154"/>
</dbReference>
<dbReference type="PANTHER" id="PTHR21261:SF17">
    <property type="entry name" value="BEAT VI"/>
    <property type="match status" value="1"/>
</dbReference>
<evidence type="ECO:0000259" key="2">
    <source>
        <dbReference type="Pfam" id="PF08205"/>
    </source>
</evidence>
<dbReference type="InterPro" id="IPR013783">
    <property type="entry name" value="Ig-like_fold"/>
</dbReference>
<dbReference type="PANTHER" id="PTHR21261">
    <property type="entry name" value="BEAT PROTEIN"/>
    <property type="match status" value="1"/>
</dbReference>
<dbReference type="Pfam" id="PF08205">
    <property type="entry name" value="C2-set_2"/>
    <property type="match status" value="1"/>
</dbReference>
<dbReference type="AlphaFoldDB" id="A0A1A9VQ96"/>
<name>A0A1A9VQ96_GLOAU</name>
<evidence type="ECO:0000313" key="3">
    <source>
        <dbReference type="EnsemblMetazoa" id="GAUT044154-PA"/>
    </source>
</evidence>
<organism evidence="3 4">
    <name type="scientific">Glossina austeni</name>
    <name type="common">Savannah tsetse fly</name>
    <dbReference type="NCBI Taxonomy" id="7395"/>
    <lineage>
        <taxon>Eukaryota</taxon>
        <taxon>Metazoa</taxon>
        <taxon>Ecdysozoa</taxon>
        <taxon>Arthropoda</taxon>
        <taxon>Hexapoda</taxon>
        <taxon>Insecta</taxon>
        <taxon>Pterygota</taxon>
        <taxon>Neoptera</taxon>
        <taxon>Endopterygota</taxon>
        <taxon>Diptera</taxon>
        <taxon>Brachycera</taxon>
        <taxon>Muscomorpha</taxon>
        <taxon>Hippoboscoidea</taxon>
        <taxon>Glossinidae</taxon>
        <taxon>Glossina</taxon>
    </lineage>
</organism>